<dbReference type="Gene3D" id="3.40.50.150">
    <property type="entry name" value="Vaccinia Virus protein VP39"/>
    <property type="match status" value="1"/>
</dbReference>
<name>A0ABQ1WFV4_9BACT</name>
<comment type="caution">
    <text evidence="1">The sequence shown here is derived from an EMBL/GenBank/DDBJ whole genome shotgun (WGS) entry which is preliminary data.</text>
</comment>
<sequence length="265" mass="30522">MTCKICTNSTAKVFETTVLNKYTVSYFECTACGFMQTEQPYWLNEAYSSAISNIDIGLLSRNMYIQPILLNIINSFFDNSGSFVDYGGGYGVLVRMMRDAGYDFYRQDIYCDNMFADGFDVQDKPENQRYDLVTAFEVFEHLENPLAEIEKMLTYADSIFFSTELVPLAQANPSNWWYFVPETGQHIAFYSYKSLELIAQKYKLNLYSNRRNLHLLTPKKISPAKFKLLSSPRTAKLMAILSKKPKSLLPDDFDQLRSKYASASR</sequence>
<reference evidence="2" key="1">
    <citation type="journal article" date="2019" name="Int. J. Syst. Evol. Microbiol.">
        <title>The Global Catalogue of Microorganisms (GCM) 10K type strain sequencing project: providing services to taxonomists for standard genome sequencing and annotation.</title>
        <authorList>
            <consortium name="The Broad Institute Genomics Platform"/>
            <consortium name="The Broad Institute Genome Sequencing Center for Infectious Disease"/>
            <person name="Wu L."/>
            <person name="Ma J."/>
        </authorList>
    </citation>
    <scope>NUCLEOTIDE SEQUENCE [LARGE SCALE GENOMIC DNA]</scope>
    <source>
        <strain evidence="2">CGMCC 1.12749</strain>
    </source>
</reference>
<accession>A0ABQ1WFV4</accession>
<protein>
    <recommendedName>
        <fullName evidence="3">Class I SAM-dependent methyltransferase</fullName>
    </recommendedName>
</protein>
<organism evidence="1 2">
    <name type="scientific">Pontibacter amylolyticus</name>
    <dbReference type="NCBI Taxonomy" id="1424080"/>
    <lineage>
        <taxon>Bacteria</taxon>
        <taxon>Pseudomonadati</taxon>
        <taxon>Bacteroidota</taxon>
        <taxon>Cytophagia</taxon>
        <taxon>Cytophagales</taxon>
        <taxon>Hymenobacteraceae</taxon>
        <taxon>Pontibacter</taxon>
    </lineage>
</organism>
<proteinExistence type="predicted"/>
<dbReference type="Pfam" id="PF13489">
    <property type="entry name" value="Methyltransf_23"/>
    <property type="match status" value="1"/>
</dbReference>
<dbReference type="SUPFAM" id="SSF53335">
    <property type="entry name" value="S-adenosyl-L-methionine-dependent methyltransferases"/>
    <property type="match status" value="1"/>
</dbReference>
<evidence type="ECO:0000313" key="2">
    <source>
        <dbReference type="Proteomes" id="UP000634043"/>
    </source>
</evidence>
<evidence type="ECO:0000313" key="1">
    <source>
        <dbReference type="EMBL" id="GGG27002.1"/>
    </source>
</evidence>
<gene>
    <name evidence="1" type="ORF">GCM10011323_33190</name>
</gene>
<dbReference type="Proteomes" id="UP000634043">
    <property type="component" value="Unassembled WGS sequence"/>
</dbReference>
<dbReference type="EMBL" id="BMFP01000007">
    <property type="protein sequence ID" value="GGG27002.1"/>
    <property type="molecule type" value="Genomic_DNA"/>
</dbReference>
<evidence type="ECO:0008006" key="3">
    <source>
        <dbReference type="Google" id="ProtNLM"/>
    </source>
</evidence>
<dbReference type="InterPro" id="IPR029063">
    <property type="entry name" value="SAM-dependent_MTases_sf"/>
</dbReference>
<keyword evidence="2" id="KW-1185">Reference proteome</keyword>